<dbReference type="Pfam" id="PF00931">
    <property type="entry name" value="NB-ARC"/>
    <property type="match status" value="1"/>
</dbReference>
<reference evidence="8 9" key="1">
    <citation type="submission" date="2017-09" db="EMBL/GenBank/DDBJ databases">
        <authorList>
            <consortium name="International Durum Wheat Genome Sequencing Consortium (IDWGSC)"/>
            <person name="Milanesi L."/>
        </authorList>
    </citation>
    <scope>NUCLEOTIDE SEQUENCE [LARGE SCALE GENOMIC DNA]</scope>
    <source>
        <strain evidence="9">cv. Svevo</strain>
    </source>
</reference>
<sequence length="433" mass="48609">MEKVLVSAVTGACLKPVLGKLGALLRDEYKRFKGVRGEIKFLIEELISMQAFLLDMSKDEDPGDQDKVWAAKVRELSYDMDDSINDFMQNIDEKDTKPDGFIEKIKHSLRKLGKMKARHRIGNEIQDLKKEINEVGSRNARYKNKSGVTISSTNNATIDRRALAIFEQASKLVGIDEPKAEITKLLTDGASTDGQPKLVSIVGSGGMGKTTLANQVYQDLKENFECKAFVSVSRNPDMMNILRIILHEVSPRGGYPEAGSIQQLTSKIRDYLANRRYFVVIDDIWDVDTWDVIKLAFPMTSSGSIIITTTRKNDVADSCHSFFNGNIYGIKPLSSVHSRKLFHTRLFNSEDNCPPYLEEVSNQILKKCAGLPLAIITICGLLANTRRTEDQWNKVKDSIGRALERTRDVEVMMKILALSYIDLPAHLKTCAEI</sequence>
<organism evidence="8 9">
    <name type="scientific">Triticum turgidum subsp. durum</name>
    <name type="common">Durum wheat</name>
    <name type="synonym">Triticum durum</name>
    <dbReference type="NCBI Taxonomy" id="4567"/>
    <lineage>
        <taxon>Eukaryota</taxon>
        <taxon>Viridiplantae</taxon>
        <taxon>Streptophyta</taxon>
        <taxon>Embryophyta</taxon>
        <taxon>Tracheophyta</taxon>
        <taxon>Spermatophyta</taxon>
        <taxon>Magnoliopsida</taxon>
        <taxon>Liliopsida</taxon>
        <taxon>Poales</taxon>
        <taxon>Poaceae</taxon>
        <taxon>BOP clade</taxon>
        <taxon>Pooideae</taxon>
        <taxon>Triticodae</taxon>
        <taxon>Triticeae</taxon>
        <taxon>Triticinae</taxon>
        <taxon>Triticum</taxon>
    </lineage>
</organism>
<dbReference type="Gene3D" id="3.40.50.300">
    <property type="entry name" value="P-loop containing nucleotide triphosphate hydrolases"/>
    <property type="match status" value="1"/>
</dbReference>
<feature type="domain" description="Disease resistance N-terminal" evidence="7">
    <location>
        <begin position="14"/>
        <end position="97"/>
    </location>
</feature>
<evidence type="ECO:0000259" key="7">
    <source>
        <dbReference type="Pfam" id="PF18052"/>
    </source>
</evidence>
<dbReference type="InterPro" id="IPR027417">
    <property type="entry name" value="P-loop_NTPase"/>
</dbReference>
<dbReference type="Gramene" id="TRITD6Bv1G225150.19">
    <property type="protein sequence ID" value="TRITD6Bv1G225150.19"/>
    <property type="gene ID" value="TRITD6Bv1G225150"/>
</dbReference>
<feature type="domain" description="NB-ARC" evidence="6">
    <location>
        <begin position="193"/>
        <end position="343"/>
    </location>
</feature>
<evidence type="ECO:0000256" key="3">
    <source>
        <dbReference type="ARBA" id="ARBA00022737"/>
    </source>
</evidence>
<proteinExistence type="inferred from homology"/>
<dbReference type="PANTHER" id="PTHR19338:SF42">
    <property type="entry name" value="RX N-TERMINAL DOMAIN-CONTAINING PROTEIN"/>
    <property type="match status" value="1"/>
</dbReference>
<evidence type="ECO:0000256" key="4">
    <source>
        <dbReference type="ARBA" id="ARBA00022741"/>
    </source>
</evidence>
<dbReference type="EMBL" id="LT934122">
    <property type="protein sequence ID" value="VAI63678.1"/>
    <property type="molecule type" value="Genomic_DNA"/>
</dbReference>
<evidence type="ECO:0000256" key="5">
    <source>
        <dbReference type="ARBA" id="ARBA00022821"/>
    </source>
</evidence>
<dbReference type="InterPro" id="IPR041118">
    <property type="entry name" value="Rx_N"/>
</dbReference>
<dbReference type="InterPro" id="IPR038005">
    <property type="entry name" value="RX-like_CC"/>
</dbReference>
<evidence type="ECO:0008006" key="10">
    <source>
        <dbReference type="Google" id="ProtNLM"/>
    </source>
</evidence>
<dbReference type="Gene3D" id="1.10.8.430">
    <property type="entry name" value="Helical domain of apoptotic protease-activating factors"/>
    <property type="match status" value="1"/>
</dbReference>
<dbReference type="GO" id="GO:0006952">
    <property type="term" value="P:defense response"/>
    <property type="evidence" value="ECO:0007669"/>
    <property type="project" value="UniProtKB-KW"/>
</dbReference>
<dbReference type="PRINTS" id="PR00364">
    <property type="entry name" value="DISEASERSIST"/>
</dbReference>
<gene>
    <name evidence="8" type="ORF">TRITD_6Bv1G225150</name>
</gene>
<dbReference type="GO" id="GO:0043531">
    <property type="term" value="F:ADP binding"/>
    <property type="evidence" value="ECO:0007669"/>
    <property type="project" value="InterPro"/>
</dbReference>
<comment type="similarity">
    <text evidence="1">Belongs to the disease resistance NB-LRR family.</text>
</comment>
<keyword evidence="2" id="KW-0433">Leucine-rich repeat</keyword>
<evidence type="ECO:0000313" key="8">
    <source>
        <dbReference type="EMBL" id="VAI63678.1"/>
    </source>
</evidence>
<keyword evidence="4" id="KW-0547">Nucleotide-binding</keyword>
<dbReference type="Pfam" id="PF18052">
    <property type="entry name" value="Rx_N"/>
    <property type="match status" value="1"/>
</dbReference>
<keyword evidence="5" id="KW-0611">Plant defense</keyword>
<protein>
    <recommendedName>
        <fullName evidence="10">Sr13</fullName>
    </recommendedName>
</protein>
<evidence type="ECO:0000259" key="6">
    <source>
        <dbReference type="Pfam" id="PF00931"/>
    </source>
</evidence>
<evidence type="ECO:0000256" key="2">
    <source>
        <dbReference type="ARBA" id="ARBA00022614"/>
    </source>
</evidence>
<dbReference type="SUPFAM" id="SSF52540">
    <property type="entry name" value="P-loop containing nucleoside triphosphate hydrolases"/>
    <property type="match status" value="1"/>
</dbReference>
<keyword evidence="3" id="KW-0677">Repeat</keyword>
<dbReference type="Gene3D" id="1.20.5.4130">
    <property type="match status" value="1"/>
</dbReference>
<dbReference type="AlphaFoldDB" id="A0A9R1BGE0"/>
<dbReference type="FunFam" id="3.40.50.300:FF:001091">
    <property type="entry name" value="Probable disease resistance protein At1g61300"/>
    <property type="match status" value="1"/>
</dbReference>
<keyword evidence="9" id="KW-1185">Reference proteome</keyword>
<dbReference type="PANTHER" id="PTHR19338">
    <property type="entry name" value="TRANSLOCASE OF INNER MITOCHONDRIAL MEMBRANE 13 HOMOLOG"/>
    <property type="match status" value="1"/>
</dbReference>
<accession>A0A9R1BGE0</accession>
<evidence type="ECO:0000256" key="1">
    <source>
        <dbReference type="ARBA" id="ARBA00008894"/>
    </source>
</evidence>
<dbReference type="InterPro" id="IPR042197">
    <property type="entry name" value="Apaf_helical"/>
</dbReference>
<name>A0A9R1BGE0_TRITD</name>
<dbReference type="InterPro" id="IPR002182">
    <property type="entry name" value="NB-ARC"/>
</dbReference>
<evidence type="ECO:0000313" key="9">
    <source>
        <dbReference type="Proteomes" id="UP000324705"/>
    </source>
</evidence>
<dbReference type="CDD" id="cd14798">
    <property type="entry name" value="RX-CC_like"/>
    <property type="match status" value="1"/>
</dbReference>
<dbReference type="Proteomes" id="UP000324705">
    <property type="component" value="Chromosome 6B"/>
</dbReference>